<dbReference type="GO" id="GO:0006355">
    <property type="term" value="P:regulation of DNA-templated transcription"/>
    <property type="evidence" value="ECO:0007669"/>
    <property type="project" value="InterPro"/>
</dbReference>
<keyword evidence="8 13" id="KW-0949">S-adenosyl-L-methionine</keyword>
<dbReference type="Gene3D" id="3.40.50.150">
    <property type="entry name" value="Vaccinia Virus protein VP39"/>
    <property type="match status" value="1"/>
</dbReference>
<dbReference type="PRINTS" id="PR02008">
    <property type="entry name" value="RCMTFAMILY"/>
</dbReference>
<dbReference type="GO" id="GO:0003723">
    <property type="term" value="F:RNA binding"/>
    <property type="evidence" value="ECO:0007669"/>
    <property type="project" value="UniProtKB-UniRule"/>
</dbReference>
<gene>
    <name evidence="15" type="primary">rsmB</name>
    <name evidence="15" type="ORF">FEM03_18140</name>
</gene>
<evidence type="ECO:0000313" key="15">
    <source>
        <dbReference type="EMBL" id="TLD69293.1"/>
    </source>
</evidence>
<feature type="active site" description="Nucleophile" evidence="13">
    <location>
        <position position="376"/>
    </location>
</feature>
<evidence type="ECO:0000256" key="2">
    <source>
        <dbReference type="ARBA" id="ARBA00004496"/>
    </source>
</evidence>
<dbReference type="InterPro" id="IPR035926">
    <property type="entry name" value="NusB-like_sf"/>
</dbReference>
<dbReference type="EMBL" id="VAUV01000014">
    <property type="protein sequence ID" value="TLD69293.1"/>
    <property type="molecule type" value="Genomic_DNA"/>
</dbReference>
<dbReference type="Pfam" id="PF01029">
    <property type="entry name" value="NusB"/>
    <property type="match status" value="1"/>
</dbReference>
<evidence type="ECO:0000259" key="14">
    <source>
        <dbReference type="PROSITE" id="PS51686"/>
    </source>
</evidence>
<evidence type="ECO:0000256" key="12">
    <source>
        <dbReference type="ARBA" id="ARBA00047283"/>
    </source>
</evidence>
<dbReference type="Gene3D" id="3.30.70.1170">
    <property type="entry name" value="Sun protein, domain 3"/>
    <property type="match status" value="1"/>
</dbReference>
<evidence type="ECO:0000256" key="13">
    <source>
        <dbReference type="PROSITE-ProRule" id="PRU01023"/>
    </source>
</evidence>
<dbReference type="RefSeq" id="WP_138087708.1">
    <property type="nucleotide sequence ID" value="NZ_VAUV01000014.1"/>
</dbReference>
<evidence type="ECO:0000256" key="6">
    <source>
        <dbReference type="ARBA" id="ARBA00022603"/>
    </source>
</evidence>
<evidence type="ECO:0000256" key="3">
    <source>
        <dbReference type="ARBA" id="ARBA00012140"/>
    </source>
</evidence>
<dbReference type="InterPro" id="IPR049560">
    <property type="entry name" value="MeTrfase_RsmB-F_NOP2_cat"/>
</dbReference>
<dbReference type="Pfam" id="PF01189">
    <property type="entry name" value="Methyltr_RsmB-F"/>
    <property type="match status" value="1"/>
</dbReference>
<name>A0A5R8KAF3_9BACT</name>
<keyword evidence="4" id="KW-0963">Cytoplasm</keyword>
<keyword evidence="6 13" id="KW-0489">Methyltransferase</keyword>
<dbReference type="PANTHER" id="PTHR22807:SF61">
    <property type="entry name" value="NOL1_NOP2_SUN FAMILY PROTEIN _ ANTITERMINATION NUSB DOMAIN-CONTAINING PROTEIN"/>
    <property type="match status" value="1"/>
</dbReference>
<comment type="similarity">
    <text evidence="13">Belongs to the class I-like SAM-binding methyltransferase superfamily. RsmB/NOP family.</text>
</comment>
<dbReference type="OrthoDB" id="9810297at2"/>
<evidence type="ECO:0000256" key="8">
    <source>
        <dbReference type="ARBA" id="ARBA00022691"/>
    </source>
</evidence>
<feature type="binding site" evidence="13">
    <location>
        <begin position="252"/>
        <end position="258"/>
    </location>
    <ligand>
        <name>S-adenosyl-L-methionine</name>
        <dbReference type="ChEBI" id="CHEBI:59789"/>
    </ligand>
</feature>
<evidence type="ECO:0000256" key="11">
    <source>
        <dbReference type="ARBA" id="ARBA00031088"/>
    </source>
</evidence>
<evidence type="ECO:0000256" key="4">
    <source>
        <dbReference type="ARBA" id="ARBA00022490"/>
    </source>
</evidence>
<accession>A0A5R8KAF3</accession>
<dbReference type="Gene3D" id="1.10.940.10">
    <property type="entry name" value="NusB-like"/>
    <property type="match status" value="1"/>
</dbReference>
<comment type="function">
    <text evidence="1">Specifically methylates the cytosine at position 967 (m5C967) of 16S rRNA.</text>
</comment>
<dbReference type="SUPFAM" id="SSF53335">
    <property type="entry name" value="S-adenosyl-L-methionine-dependent methyltransferases"/>
    <property type="match status" value="1"/>
</dbReference>
<feature type="binding site" evidence="13">
    <location>
        <position position="303"/>
    </location>
    <ligand>
        <name>S-adenosyl-L-methionine</name>
        <dbReference type="ChEBI" id="CHEBI:59789"/>
    </ligand>
</feature>
<dbReference type="EC" id="2.1.1.176" evidence="3"/>
<keyword evidence="16" id="KW-1185">Reference proteome</keyword>
<dbReference type="InterPro" id="IPR054728">
    <property type="entry name" value="RsmB-like_ferredoxin"/>
</dbReference>
<comment type="catalytic activity">
    <reaction evidence="12">
        <text>cytidine(967) in 16S rRNA + S-adenosyl-L-methionine = 5-methylcytidine(967) in 16S rRNA + S-adenosyl-L-homocysteine + H(+)</text>
        <dbReference type="Rhea" id="RHEA:42748"/>
        <dbReference type="Rhea" id="RHEA-COMP:10219"/>
        <dbReference type="Rhea" id="RHEA-COMP:10220"/>
        <dbReference type="ChEBI" id="CHEBI:15378"/>
        <dbReference type="ChEBI" id="CHEBI:57856"/>
        <dbReference type="ChEBI" id="CHEBI:59789"/>
        <dbReference type="ChEBI" id="CHEBI:74483"/>
        <dbReference type="ChEBI" id="CHEBI:82748"/>
        <dbReference type="EC" id="2.1.1.176"/>
    </reaction>
</comment>
<dbReference type="Proteomes" id="UP000306196">
    <property type="component" value="Unassembled WGS sequence"/>
</dbReference>
<reference evidence="15 16" key="1">
    <citation type="submission" date="2019-05" db="EMBL/GenBank/DDBJ databases">
        <title>Verrucobacter flavum gen. nov., sp. nov. a new member of the family Verrucomicrobiaceae.</title>
        <authorList>
            <person name="Szuroczki S."/>
            <person name="Abbaszade G."/>
            <person name="Szabo A."/>
            <person name="Felfoldi T."/>
            <person name="Schumann P."/>
            <person name="Boka K."/>
            <person name="Keki Z."/>
            <person name="Toumi M."/>
            <person name="Toth E."/>
        </authorList>
    </citation>
    <scope>NUCLEOTIDE SEQUENCE [LARGE SCALE GENOMIC DNA]</scope>
    <source>
        <strain evidence="15 16">MG-N-17</strain>
    </source>
</reference>
<dbReference type="CDD" id="cd02440">
    <property type="entry name" value="AdoMet_MTases"/>
    <property type="match status" value="1"/>
</dbReference>
<dbReference type="PROSITE" id="PS51686">
    <property type="entry name" value="SAM_MT_RSMB_NOP"/>
    <property type="match status" value="1"/>
</dbReference>
<dbReference type="GO" id="GO:0005737">
    <property type="term" value="C:cytoplasm"/>
    <property type="evidence" value="ECO:0007669"/>
    <property type="project" value="UniProtKB-SubCell"/>
</dbReference>
<evidence type="ECO:0000313" key="16">
    <source>
        <dbReference type="Proteomes" id="UP000306196"/>
    </source>
</evidence>
<dbReference type="PANTHER" id="PTHR22807">
    <property type="entry name" value="NOP2 YEAST -RELATED NOL1/NOP2/FMU SUN DOMAIN-CONTAINING"/>
    <property type="match status" value="1"/>
</dbReference>
<feature type="binding site" evidence="13">
    <location>
        <position position="323"/>
    </location>
    <ligand>
        <name>S-adenosyl-L-methionine</name>
        <dbReference type="ChEBI" id="CHEBI:59789"/>
    </ligand>
</feature>
<protein>
    <recommendedName>
        <fullName evidence="3">16S rRNA (cytosine(967)-C(5))-methyltransferase</fullName>
        <ecNumber evidence="3">2.1.1.176</ecNumber>
    </recommendedName>
    <alternativeName>
        <fullName evidence="10">16S rRNA m5C967 methyltransferase</fullName>
    </alternativeName>
    <alternativeName>
        <fullName evidence="11">rRNA (cytosine-C(5)-)-methyltransferase RsmB</fullName>
    </alternativeName>
</protein>
<feature type="domain" description="SAM-dependent MTase RsmB/NOP-type" evidence="14">
    <location>
        <begin position="139"/>
        <end position="423"/>
    </location>
</feature>
<comment type="subcellular location">
    <subcellularLocation>
        <location evidence="2">Cytoplasm</location>
    </subcellularLocation>
</comment>
<keyword evidence="5" id="KW-0698">rRNA processing</keyword>
<dbReference type="InterPro" id="IPR029063">
    <property type="entry name" value="SAM-dependent_MTases_sf"/>
</dbReference>
<dbReference type="InterPro" id="IPR023267">
    <property type="entry name" value="RCMT"/>
</dbReference>
<proteinExistence type="inferred from homology"/>
<dbReference type="Pfam" id="PF22458">
    <property type="entry name" value="RsmF-B_ferredox"/>
    <property type="match status" value="1"/>
</dbReference>
<evidence type="ECO:0000256" key="1">
    <source>
        <dbReference type="ARBA" id="ARBA00002724"/>
    </source>
</evidence>
<dbReference type="InterPro" id="IPR001678">
    <property type="entry name" value="MeTrfase_RsmB-F_NOP2_dom"/>
</dbReference>
<organism evidence="15 16">
    <name type="scientific">Phragmitibacter flavus</name>
    <dbReference type="NCBI Taxonomy" id="2576071"/>
    <lineage>
        <taxon>Bacteria</taxon>
        <taxon>Pseudomonadati</taxon>
        <taxon>Verrucomicrobiota</taxon>
        <taxon>Verrucomicrobiia</taxon>
        <taxon>Verrucomicrobiales</taxon>
        <taxon>Verrucomicrobiaceae</taxon>
        <taxon>Phragmitibacter</taxon>
    </lineage>
</organism>
<evidence type="ECO:0000256" key="5">
    <source>
        <dbReference type="ARBA" id="ARBA00022552"/>
    </source>
</evidence>
<dbReference type="InterPro" id="IPR006027">
    <property type="entry name" value="NusB_RsmB_TIM44"/>
</dbReference>
<sequence>MPSPRSTNANAKAPRFVNTRELALDILMNWEHGEEFAANLVDRDASAHHLEHRDAALLQALVFGTLRHITLLDHWLEELCNNNHLEHRVHWLLRLGLTQILLLDHAPHAAVNETVNLADGKARGLINAILRRTLRERETLLAQLPTLPLDERYSHPDWLVDRWIKQFGPSDTEQLCQWNQKPATTFIRLNQLHPKPVEPGDLKPSTIPGFYFAENPPLTWLHTGQCYAQDPSTSHACRLLDAQPGELILDACAAPGGKTALIAQMMQNQGRIIACDSSSKRLQRMRNNLQRLHATIAEPVLHDWTQTAKPTFGDLQFDRILIDAPCSNTGVMRRRLDVRWRLEPEVFAEMQKLQTDLTNAILPFLKPGGQLVYSTCSLDHDENEIVIQKLLAQHPNLRLEQSHTALPWRDQTDGAYAALLIKS</sequence>
<dbReference type="NCBIfam" id="TIGR00563">
    <property type="entry name" value="rsmB"/>
    <property type="match status" value="1"/>
</dbReference>
<dbReference type="GO" id="GO:0008649">
    <property type="term" value="F:rRNA methyltransferase activity"/>
    <property type="evidence" value="ECO:0007669"/>
    <property type="project" value="InterPro"/>
</dbReference>
<evidence type="ECO:0000256" key="7">
    <source>
        <dbReference type="ARBA" id="ARBA00022679"/>
    </source>
</evidence>
<keyword evidence="7 13" id="KW-0808">Transferase</keyword>
<dbReference type="SUPFAM" id="SSF48013">
    <property type="entry name" value="NusB-like"/>
    <property type="match status" value="1"/>
</dbReference>
<dbReference type="InterPro" id="IPR004573">
    <property type="entry name" value="rRNA_ssu_MeTfrase_B"/>
</dbReference>
<comment type="caution">
    <text evidence="15">The sequence shown here is derived from an EMBL/GenBank/DDBJ whole genome shotgun (WGS) entry which is preliminary data.</text>
</comment>
<dbReference type="AlphaFoldDB" id="A0A5R8KAF3"/>
<evidence type="ECO:0000256" key="10">
    <source>
        <dbReference type="ARBA" id="ARBA00030399"/>
    </source>
</evidence>
<evidence type="ECO:0000256" key="9">
    <source>
        <dbReference type="ARBA" id="ARBA00022884"/>
    </source>
</evidence>
<keyword evidence="9 13" id="KW-0694">RNA-binding</keyword>
<feature type="binding site" evidence="13">
    <location>
        <position position="276"/>
    </location>
    <ligand>
        <name>S-adenosyl-L-methionine</name>
        <dbReference type="ChEBI" id="CHEBI:59789"/>
    </ligand>
</feature>